<dbReference type="EMBL" id="JAULSR010000002">
    <property type="protein sequence ID" value="KAK0628405.1"/>
    <property type="molecule type" value="Genomic_DNA"/>
</dbReference>
<protein>
    <recommendedName>
        <fullName evidence="4">HCNGP-like protein</fullName>
    </recommendedName>
</protein>
<feature type="compositionally biased region" description="Pro residues" evidence="1">
    <location>
        <begin position="1"/>
        <end position="12"/>
    </location>
</feature>
<feature type="compositionally biased region" description="Basic and acidic residues" evidence="1">
    <location>
        <begin position="175"/>
        <end position="191"/>
    </location>
</feature>
<comment type="caution">
    <text evidence="2">The sequence shown here is derived from an EMBL/GenBank/DDBJ whole genome shotgun (WGS) entry which is preliminary data.</text>
</comment>
<feature type="region of interest" description="Disordered" evidence="1">
    <location>
        <begin position="165"/>
        <end position="237"/>
    </location>
</feature>
<evidence type="ECO:0000313" key="2">
    <source>
        <dbReference type="EMBL" id="KAK0628405.1"/>
    </source>
</evidence>
<name>A0AA39X752_9PEZI</name>
<dbReference type="GO" id="GO:0005634">
    <property type="term" value="C:nucleus"/>
    <property type="evidence" value="ECO:0007669"/>
    <property type="project" value="TreeGrafter"/>
</dbReference>
<evidence type="ECO:0008006" key="4">
    <source>
        <dbReference type="Google" id="ProtNLM"/>
    </source>
</evidence>
<accession>A0AA39X752</accession>
<organism evidence="2 3">
    <name type="scientific">Bombardia bombarda</name>
    <dbReference type="NCBI Taxonomy" id="252184"/>
    <lineage>
        <taxon>Eukaryota</taxon>
        <taxon>Fungi</taxon>
        <taxon>Dikarya</taxon>
        <taxon>Ascomycota</taxon>
        <taxon>Pezizomycotina</taxon>
        <taxon>Sordariomycetes</taxon>
        <taxon>Sordariomycetidae</taxon>
        <taxon>Sordariales</taxon>
        <taxon>Lasiosphaeriaceae</taxon>
        <taxon>Bombardia</taxon>
    </lineage>
</organism>
<feature type="region of interest" description="Disordered" evidence="1">
    <location>
        <begin position="1"/>
        <end position="78"/>
    </location>
</feature>
<keyword evidence="3" id="KW-1185">Reference proteome</keyword>
<reference evidence="2" key="1">
    <citation type="submission" date="2023-06" db="EMBL/GenBank/DDBJ databases">
        <title>Genome-scale phylogeny and comparative genomics of the fungal order Sordariales.</title>
        <authorList>
            <consortium name="Lawrence Berkeley National Laboratory"/>
            <person name="Hensen N."/>
            <person name="Bonometti L."/>
            <person name="Westerberg I."/>
            <person name="Brannstrom I.O."/>
            <person name="Guillou S."/>
            <person name="Cros-Aarteil S."/>
            <person name="Calhoun S."/>
            <person name="Haridas S."/>
            <person name="Kuo A."/>
            <person name="Mondo S."/>
            <person name="Pangilinan J."/>
            <person name="Riley R."/>
            <person name="LaButti K."/>
            <person name="Andreopoulos B."/>
            <person name="Lipzen A."/>
            <person name="Chen C."/>
            <person name="Yanf M."/>
            <person name="Daum C."/>
            <person name="Ng V."/>
            <person name="Clum A."/>
            <person name="Steindorff A."/>
            <person name="Ohm R."/>
            <person name="Martin F."/>
            <person name="Silar P."/>
            <person name="Natvig D."/>
            <person name="Lalanne C."/>
            <person name="Gautier V."/>
            <person name="Ament-velasquez S.L."/>
            <person name="Kruys A."/>
            <person name="Hutchinson M.I."/>
            <person name="Powell A.J."/>
            <person name="Barry K."/>
            <person name="Miller A.N."/>
            <person name="Grigoriev I.V."/>
            <person name="Debuchy R."/>
            <person name="Gladieux P."/>
            <person name="Thoren M.H."/>
            <person name="Johannesson H."/>
        </authorList>
    </citation>
    <scope>NUCLEOTIDE SEQUENCE</scope>
    <source>
        <strain evidence="2">SMH3391-2</strain>
    </source>
</reference>
<dbReference type="GO" id="GO:0006355">
    <property type="term" value="P:regulation of DNA-templated transcription"/>
    <property type="evidence" value="ECO:0007669"/>
    <property type="project" value="InterPro"/>
</dbReference>
<feature type="compositionally biased region" description="Low complexity" evidence="1">
    <location>
        <begin position="34"/>
        <end position="46"/>
    </location>
</feature>
<sequence length="237" mass="24847">MMGPAMGPPPPSTAAAQDTTDVDMSFLDQEDDPSSSSLNPPRSPYSASRALLRDLTLPAVPNMDIPGSPPGSPPPGLDALNAKFDNFLKLKRTQGVHFNERLAASSALRNPALMDKLLAFVGVETDFVVSQEDDGSSSSSTNNTRATGQYATTLATDLWDPAGFPEGAYKGPLRRTQELRQKERERARGEPVDFVTASAASVSAPASAPTSRSGTPGLGSGAVPAATTGKRKTRFDA</sequence>
<dbReference type="InterPro" id="IPR012479">
    <property type="entry name" value="SAP30BP"/>
</dbReference>
<dbReference type="PANTHER" id="PTHR13464">
    <property type="entry name" value="TRANSCRIPTIONAL REGULATOR PROTEIN HCNGP"/>
    <property type="match status" value="1"/>
</dbReference>
<feature type="compositionally biased region" description="Low complexity" evidence="1">
    <location>
        <begin position="195"/>
        <end position="211"/>
    </location>
</feature>
<evidence type="ECO:0000313" key="3">
    <source>
        <dbReference type="Proteomes" id="UP001174934"/>
    </source>
</evidence>
<dbReference type="AlphaFoldDB" id="A0AA39X752"/>
<dbReference type="PANTHER" id="PTHR13464:SF0">
    <property type="entry name" value="SAP30-BINDING PROTEIN"/>
    <property type="match status" value="1"/>
</dbReference>
<dbReference type="Proteomes" id="UP001174934">
    <property type="component" value="Unassembled WGS sequence"/>
</dbReference>
<proteinExistence type="predicted"/>
<dbReference type="Pfam" id="PF07818">
    <property type="entry name" value="HCNGP"/>
    <property type="match status" value="1"/>
</dbReference>
<gene>
    <name evidence="2" type="ORF">B0T17DRAFT_522620</name>
</gene>
<evidence type="ECO:0000256" key="1">
    <source>
        <dbReference type="SAM" id="MobiDB-lite"/>
    </source>
</evidence>
<feature type="compositionally biased region" description="Pro residues" evidence="1">
    <location>
        <begin position="67"/>
        <end position="76"/>
    </location>
</feature>